<comment type="similarity">
    <text evidence="1">Belongs to the sigma-70 factor family. ECF subfamily.</text>
</comment>
<evidence type="ECO:0000313" key="10">
    <source>
        <dbReference type="EMBL" id="MDG3006843.1"/>
    </source>
</evidence>
<dbReference type="SUPFAM" id="SSF88946">
    <property type="entry name" value="Sigma2 domain of RNA polymerase sigma factors"/>
    <property type="match status" value="1"/>
</dbReference>
<evidence type="ECO:0000313" key="11">
    <source>
        <dbReference type="Proteomes" id="UP001216907"/>
    </source>
</evidence>
<dbReference type="Pfam" id="PF08281">
    <property type="entry name" value="Sigma70_r4_2"/>
    <property type="match status" value="1"/>
</dbReference>
<feature type="domain" description="RNA polymerase sigma-70 region 2" evidence="7">
    <location>
        <begin position="48"/>
        <end position="112"/>
    </location>
</feature>
<dbReference type="InterPro" id="IPR036388">
    <property type="entry name" value="WH-like_DNA-bd_sf"/>
</dbReference>
<evidence type="ECO:0000259" key="9">
    <source>
        <dbReference type="Pfam" id="PF08281"/>
    </source>
</evidence>
<keyword evidence="3" id="KW-0731">Sigma factor</keyword>
<evidence type="ECO:0000256" key="3">
    <source>
        <dbReference type="ARBA" id="ARBA00023082"/>
    </source>
</evidence>
<dbReference type="InterPro" id="IPR013249">
    <property type="entry name" value="RNA_pol_sigma70_r4_t2"/>
</dbReference>
<dbReference type="Pfam" id="PF04542">
    <property type="entry name" value="Sigma70_r2"/>
    <property type="match status" value="1"/>
</dbReference>
<dbReference type="EMBL" id="JARRAG010000002">
    <property type="protein sequence ID" value="MDG3006843.1"/>
    <property type="molecule type" value="Genomic_DNA"/>
</dbReference>
<feature type="region of interest" description="Disordered" evidence="6">
    <location>
        <begin position="516"/>
        <end position="543"/>
    </location>
</feature>
<protein>
    <submittedName>
        <fullName evidence="10">Sigma-70 family RNA polymerase sigma factor</fullName>
    </submittedName>
</protein>
<gene>
    <name evidence="10" type="ORF">PZE19_23985</name>
</gene>
<dbReference type="InterPro" id="IPR039425">
    <property type="entry name" value="RNA_pol_sigma-70-like"/>
</dbReference>
<dbReference type="PANTHER" id="PTHR43133:SF8">
    <property type="entry name" value="RNA POLYMERASE SIGMA FACTOR HI_1459-RELATED"/>
    <property type="match status" value="1"/>
</dbReference>
<accession>A0ABT6FGX7</accession>
<proteinExistence type="inferred from homology"/>
<evidence type="ECO:0000256" key="5">
    <source>
        <dbReference type="ARBA" id="ARBA00023163"/>
    </source>
</evidence>
<sequence length="697" mass="72614">MRKRDEGLIVRDLDRLFRQGVDLAPDGELLWRFLSARDEDAFEAILGRHGPMVRGVCGRLLRDPHDADDAFQATFLVLARDGGKLRDPDRLASWLYSIARRVSVRARVRADRRRAEPLVADFPAREEDRAEWSDVLPVLDAELARLPTGQRDVLALCLLGGASEQEASRRLDCPVGTVKSRLSRAKEALRGRLVRRGIAPAAATAALASVESIASPVSPNLIHATLAAVSARAAIAPAVAALTQGVAPTMFSKPFLLMLAAAGGLGVLGLSATAWTSDPTQDAGGGGGDPGRPATPEVAQIKVQNLKAILLAMHNHHDARNAFPAAAVAGPDGRPLLSWRVALLPYLGEEALYKQFHLDEPWDGPHNRTLLRRMPEVYQTPDLSTPLGFSRFRGFTTPGAMFGPDANASDGVMMGSGMMRMDGGGAAMGMPGMMMRMDGGGAGMGMPGMMGGGPASKPTGSMMGAGMGMPGMMGGGPASKRTGPMMGAGMMMGGAAGPQAGGARSSENAPRLETAPEVGAGVGPVGRGAESAAGGGSSADARSDDLGVKLETVTDGTSNTVFLVVADQPIEWTKPEEPTTVSVRALDGHDPRGALIGLVDGSTQFLLDTPHRPGLFAALVTRSGGEIINWGEQSAAPPPPAGGAASAMGGMMGSGSMRRPGAAPGGEAETETDRRLRRVEEKLDRLLKKLDAADEAP</sequence>
<dbReference type="InterPro" id="IPR014284">
    <property type="entry name" value="RNA_pol_sigma-70_dom"/>
</dbReference>
<feature type="region of interest" description="Disordered" evidence="6">
    <location>
        <begin position="632"/>
        <end position="679"/>
    </location>
</feature>
<organism evidence="10 11">
    <name type="scientific">Paludisphaera mucosa</name>
    <dbReference type="NCBI Taxonomy" id="3030827"/>
    <lineage>
        <taxon>Bacteria</taxon>
        <taxon>Pseudomonadati</taxon>
        <taxon>Planctomycetota</taxon>
        <taxon>Planctomycetia</taxon>
        <taxon>Isosphaerales</taxon>
        <taxon>Isosphaeraceae</taxon>
        <taxon>Paludisphaera</taxon>
    </lineage>
</organism>
<keyword evidence="2" id="KW-0805">Transcription regulation</keyword>
<dbReference type="InterPro" id="IPR013325">
    <property type="entry name" value="RNA_pol_sigma_r2"/>
</dbReference>
<dbReference type="InterPro" id="IPR007627">
    <property type="entry name" value="RNA_pol_sigma70_r2"/>
</dbReference>
<feature type="domain" description="RNA polymerase sigma factor 70 region 4 type 2" evidence="9">
    <location>
        <begin position="139"/>
        <end position="189"/>
    </location>
</feature>
<comment type="caution">
    <text evidence="10">The sequence shown here is derived from an EMBL/GenBank/DDBJ whole genome shotgun (WGS) entry which is preliminary data.</text>
</comment>
<dbReference type="CDD" id="cd06171">
    <property type="entry name" value="Sigma70_r4"/>
    <property type="match status" value="1"/>
</dbReference>
<dbReference type="PANTHER" id="PTHR43133">
    <property type="entry name" value="RNA POLYMERASE ECF-TYPE SIGMA FACTO"/>
    <property type="match status" value="1"/>
</dbReference>
<keyword evidence="5" id="KW-0804">Transcription</keyword>
<dbReference type="Gene3D" id="1.10.10.10">
    <property type="entry name" value="Winged helix-like DNA-binding domain superfamily/Winged helix DNA-binding domain"/>
    <property type="match status" value="1"/>
</dbReference>
<dbReference type="SUPFAM" id="SSF88659">
    <property type="entry name" value="Sigma3 and sigma4 domains of RNA polymerase sigma factors"/>
    <property type="match status" value="1"/>
</dbReference>
<evidence type="ECO:0000259" key="8">
    <source>
        <dbReference type="Pfam" id="PF07596"/>
    </source>
</evidence>
<keyword evidence="4" id="KW-0238">DNA-binding</keyword>
<reference evidence="10 11" key="1">
    <citation type="submission" date="2023-03" db="EMBL/GenBank/DDBJ databases">
        <title>Paludisphaera mucosa sp. nov. a novel planctomycete from northern fen.</title>
        <authorList>
            <person name="Ivanova A."/>
        </authorList>
    </citation>
    <scope>NUCLEOTIDE SEQUENCE [LARGE SCALE GENOMIC DNA]</scope>
    <source>
        <strain evidence="10 11">Pla2</strain>
    </source>
</reference>
<dbReference type="InterPro" id="IPR013324">
    <property type="entry name" value="RNA_pol_sigma_r3/r4-like"/>
</dbReference>
<feature type="compositionally biased region" description="Low complexity" evidence="6">
    <location>
        <begin position="642"/>
        <end position="662"/>
    </location>
</feature>
<keyword evidence="11" id="KW-1185">Reference proteome</keyword>
<dbReference type="Pfam" id="PF07596">
    <property type="entry name" value="SBP_bac_10"/>
    <property type="match status" value="1"/>
</dbReference>
<name>A0ABT6FGX7_9BACT</name>
<dbReference type="Gene3D" id="1.10.1740.10">
    <property type="match status" value="1"/>
</dbReference>
<dbReference type="Proteomes" id="UP001216907">
    <property type="component" value="Unassembled WGS sequence"/>
</dbReference>
<dbReference type="RefSeq" id="WP_277863134.1">
    <property type="nucleotide sequence ID" value="NZ_JARRAG010000002.1"/>
</dbReference>
<evidence type="ECO:0000256" key="4">
    <source>
        <dbReference type="ARBA" id="ARBA00023125"/>
    </source>
</evidence>
<evidence type="ECO:0000256" key="6">
    <source>
        <dbReference type="SAM" id="MobiDB-lite"/>
    </source>
</evidence>
<evidence type="ECO:0000259" key="7">
    <source>
        <dbReference type="Pfam" id="PF04542"/>
    </source>
</evidence>
<evidence type="ECO:0000256" key="1">
    <source>
        <dbReference type="ARBA" id="ARBA00010641"/>
    </source>
</evidence>
<feature type="domain" description="DUF1559" evidence="8">
    <location>
        <begin position="304"/>
        <end position="563"/>
    </location>
</feature>
<dbReference type="NCBIfam" id="TIGR02937">
    <property type="entry name" value="sigma70-ECF"/>
    <property type="match status" value="1"/>
</dbReference>
<evidence type="ECO:0000256" key="2">
    <source>
        <dbReference type="ARBA" id="ARBA00023015"/>
    </source>
</evidence>
<dbReference type="InterPro" id="IPR011453">
    <property type="entry name" value="DUF1559"/>
</dbReference>